<sequence length="140" mass="15392">MDEEKEVGPKLLDAHEIGRLRQLATAVKADLSRSGLVVRDAGEEPDRQTAPGGLEIDLDQVDDEAGGLWLTWELHPDVRQSVREAVQQGRTSDPVVQASVDVHERTTEAIVCMLNALGYEAEQSNASHRPFAVRVLTRPC</sequence>
<accession>A0A7J5DJN2</accession>
<dbReference type="EMBL" id="WBKG01000006">
    <property type="protein sequence ID" value="KAB1988909.1"/>
    <property type="molecule type" value="Genomic_DNA"/>
</dbReference>
<keyword evidence="2" id="KW-1185">Reference proteome</keyword>
<evidence type="ECO:0000313" key="2">
    <source>
        <dbReference type="Proteomes" id="UP000442990"/>
    </source>
</evidence>
<gene>
    <name evidence="1" type="ORF">F8144_10200</name>
</gene>
<dbReference type="RefSeq" id="WP_151468938.1">
    <property type="nucleotide sequence ID" value="NZ_WBKG01000006.1"/>
</dbReference>
<evidence type="ECO:0000313" key="1">
    <source>
        <dbReference type="EMBL" id="KAB1988909.1"/>
    </source>
</evidence>
<organism evidence="1 2">
    <name type="scientific">Streptomyces triticiradicis</name>
    <dbReference type="NCBI Taxonomy" id="2651189"/>
    <lineage>
        <taxon>Bacteria</taxon>
        <taxon>Bacillati</taxon>
        <taxon>Actinomycetota</taxon>
        <taxon>Actinomycetes</taxon>
        <taxon>Kitasatosporales</taxon>
        <taxon>Streptomycetaceae</taxon>
        <taxon>Streptomyces</taxon>
    </lineage>
</organism>
<name>A0A7J5DJN2_9ACTN</name>
<comment type="caution">
    <text evidence="1">The sequence shown here is derived from an EMBL/GenBank/DDBJ whole genome shotgun (WGS) entry which is preliminary data.</text>
</comment>
<proteinExistence type="predicted"/>
<dbReference type="Proteomes" id="UP000442990">
    <property type="component" value="Unassembled WGS sequence"/>
</dbReference>
<dbReference type="AlphaFoldDB" id="A0A7J5DJN2"/>
<protein>
    <submittedName>
        <fullName evidence="1">Uncharacterized protein</fullName>
    </submittedName>
</protein>
<reference evidence="1 2" key="1">
    <citation type="submission" date="2019-09" db="EMBL/GenBank/DDBJ databases">
        <title>Isolation and identification of active actinomycetes.</title>
        <authorList>
            <person name="Yu Z."/>
            <person name="Han C."/>
            <person name="Yu B."/>
        </authorList>
    </citation>
    <scope>NUCLEOTIDE SEQUENCE [LARGE SCALE GENOMIC DNA]</scope>
    <source>
        <strain evidence="1 2">NEAU-H2</strain>
    </source>
</reference>